<comment type="caution">
    <text evidence="2">The sequence shown here is derived from an EMBL/GenBank/DDBJ whole genome shotgun (WGS) entry which is preliminary data.</text>
</comment>
<dbReference type="Proteomes" id="UP000318815">
    <property type="component" value="Unassembled WGS sequence"/>
</dbReference>
<name>A0A5C6LLG9_9BACT</name>
<dbReference type="EMBL" id="VOHS01000075">
    <property type="protein sequence ID" value="TWV91269.1"/>
    <property type="molecule type" value="Genomic_DNA"/>
</dbReference>
<dbReference type="AlphaFoldDB" id="A0A5C6LLG9"/>
<organism evidence="2 3">
    <name type="scientific">Chitinophaga pinensis</name>
    <dbReference type="NCBI Taxonomy" id="79329"/>
    <lineage>
        <taxon>Bacteria</taxon>
        <taxon>Pseudomonadati</taxon>
        <taxon>Bacteroidota</taxon>
        <taxon>Chitinophagia</taxon>
        <taxon>Chitinophagales</taxon>
        <taxon>Chitinophagaceae</taxon>
        <taxon>Chitinophaga</taxon>
    </lineage>
</organism>
<sequence length="148" mass="16673">MQVLNKNINSWKQIIYFELQTLLRTGILPALLLIILATGTAAVLFGHHIRVRQLNTLDSIWKDYSTQYDKLYKGLSADTTTPEGKAAYISASHPAVVDYRLHKTVIHQPAAFSGLSIGMSDMTRYYVPVTVKETFVPVEEKSTTHYIC</sequence>
<protein>
    <submittedName>
        <fullName evidence="2">Uncharacterized protein</fullName>
    </submittedName>
</protein>
<proteinExistence type="predicted"/>
<keyword evidence="1" id="KW-0472">Membrane</keyword>
<evidence type="ECO:0000313" key="2">
    <source>
        <dbReference type="EMBL" id="TWV91269.1"/>
    </source>
</evidence>
<reference evidence="2 3" key="1">
    <citation type="submission" date="2019-08" db="EMBL/GenBank/DDBJ databases">
        <title>Whole genome sequencing of chitin degrading bacteria Chitinophaga pinensis YS16.</title>
        <authorList>
            <person name="Singh R.P."/>
            <person name="Manchanda G."/>
            <person name="Maurya I.K."/>
            <person name="Joshi N.K."/>
            <person name="Srivastava A.K."/>
        </authorList>
    </citation>
    <scope>NUCLEOTIDE SEQUENCE [LARGE SCALE GENOMIC DNA]</scope>
    <source>
        <strain evidence="2 3">YS-16</strain>
    </source>
</reference>
<keyword evidence="1" id="KW-1133">Transmembrane helix</keyword>
<accession>A0A5C6LLG9</accession>
<evidence type="ECO:0000256" key="1">
    <source>
        <dbReference type="SAM" id="Phobius"/>
    </source>
</evidence>
<keyword evidence="3" id="KW-1185">Reference proteome</keyword>
<gene>
    <name evidence="2" type="ORF">FEF09_28905</name>
</gene>
<feature type="transmembrane region" description="Helical" evidence="1">
    <location>
        <begin position="26"/>
        <end position="45"/>
    </location>
</feature>
<keyword evidence="1" id="KW-0812">Transmembrane</keyword>
<evidence type="ECO:0000313" key="3">
    <source>
        <dbReference type="Proteomes" id="UP000318815"/>
    </source>
</evidence>
<dbReference type="RefSeq" id="WP_146308303.1">
    <property type="nucleotide sequence ID" value="NZ_VOHS01000075.1"/>
</dbReference>